<proteinExistence type="predicted"/>
<feature type="domain" description="Metallo-beta-lactamase" evidence="2">
    <location>
        <begin position="13"/>
        <end position="228"/>
    </location>
</feature>
<comment type="caution">
    <text evidence="4">The sequence shown here is derived from an EMBL/GenBank/DDBJ whole genome shotgun (WGS) entry which is preliminary data.</text>
</comment>
<reference evidence="4 5" key="1">
    <citation type="submission" date="2023-11" db="EMBL/GenBank/DDBJ databases">
        <title>A Novel Polar Bacteriovorax (B. antarcticus) Isolated from the Biocrust in Antarctica.</title>
        <authorList>
            <person name="Mun W."/>
            <person name="Choi S.Y."/>
            <person name="Mitchell R.J."/>
        </authorList>
    </citation>
    <scope>NUCLEOTIDE SEQUENCE [LARGE SCALE GENOMIC DNA]</scope>
    <source>
        <strain evidence="4 5">PP10</strain>
    </source>
</reference>
<dbReference type="SMART" id="SM00849">
    <property type="entry name" value="Lactamase_B"/>
    <property type="match status" value="1"/>
</dbReference>
<dbReference type="InterPro" id="IPR011108">
    <property type="entry name" value="RMMBL"/>
</dbReference>
<protein>
    <submittedName>
        <fullName evidence="4">MBL fold metallo-hydrolase</fullName>
    </submittedName>
</protein>
<evidence type="ECO:0000259" key="3">
    <source>
        <dbReference type="SMART" id="SM01027"/>
    </source>
</evidence>
<dbReference type="SUPFAM" id="SSF56281">
    <property type="entry name" value="Metallo-hydrolase/oxidoreductase"/>
    <property type="match status" value="1"/>
</dbReference>
<gene>
    <name evidence="4" type="ORF">SHI21_16555</name>
</gene>
<dbReference type="Pfam" id="PF10996">
    <property type="entry name" value="Beta-Casp"/>
    <property type="match status" value="1"/>
</dbReference>
<evidence type="ECO:0000313" key="4">
    <source>
        <dbReference type="EMBL" id="MEA9357844.1"/>
    </source>
</evidence>
<dbReference type="CDD" id="cd16295">
    <property type="entry name" value="TTHA0252-CPSF-like_MBL-fold"/>
    <property type="match status" value="1"/>
</dbReference>
<dbReference type="PANTHER" id="PTHR11203">
    <property type="entry name" value="CLEAVAGE AND POLYADENYLATION SPECIFICITY FACTOR FAMILY MEMBER"/>
    <property type="match status" value="1"/>
</dbReference>
<dbReference type="EMBL" id="JAYGJQ010000002">
    <property type="protein sequence ID" value="MEA9357844.1"/>
    <property type="molecule type" value="Genomic_DNA"/>
</dbReference>
<keyword evidence="5" id="KW-1185">Reference proteome</keyword>
<dbReference type="RefSeq" id="WP_323578016.1">
    <property type="nucleotide sequence ID" value="NZ_JAYGJQ010000002.1"/>
</dbReference>
<dbReference type="InterPro" id="IPR001279">
    <property type="entry name" value="Metallo-B-lactamas"/>
</dbReference>
<dbReference type="Proteomes" id="UP001302274">
    <property type="component" value="Unassembled WGS sequence"/>
</dbReference>
<evidence type="ECO:0000313" key="5">
    <source>
        <dbReference type="Proteomes" id="UP001302274"/>
    </source>
</evidence>
<evidence type="ECO:0000259" key="2">
    <source>
        <dbReference type="SMART" id="SM00849"/>
    </source>
</evidence>
<dbReference type="SMART" id="SM01027">
    <property type="entry name" value="Beta-Casp"/>
    <property type="match status" value="1"/>
</dbReference>
<dbReference type="InterPro" id="IPR036866">
    <property type="entry name" value="RibonucZ/Hydroxyglut_hydro"/>
</dbReference>
<dbReference type="InterPro" id="IPR022712">
    <property type="entry name" value="Beta_Casp"/>
</dbReference>
<organism evidence="4 5">
    <name type="scientific">Bacteriovorax antarcticus</name>
    <dbReference type="NCBI Taxonomy" id="3088717"/>
    <lineage>
        <taxon>Bacteria</taxon>
        <taxon>Pseudomonadati</taxon>
        <taxon>Bdellovibrionota</taxon>
        <taxon>Bacteriovoracia</taxon>
        <taxon>Bacteriovoracales</taxon>
        <taxon>Bacteriovoracaceae</taxon>
        <taxon>Bacteriovorax</taxon>
    </lineage>
</organism>
<evidence type="ECO:0000256" key="1">
    <source>
        <dbReference type="ARBA" id="ARBA00022801"/>
    </source>
</evidence>
<dbReference type="Gene3D" id="3.40.50.10890">
    <property type="match status" value="1"/>
</dbReference>
<dbReference type="Pfam" id="PF16661">
    <property type="entry name" value="Lactamase_B_6"/>
    <property type="match status" value="1"/>
</dbReference>
<feature type="domain" description="Beta-Casp" evidence="3">
    <location>
        <begin position="233"/>
        <end position="351"/>
    </location>
</feature>
<dbReference type="PANTHER" id="PTHR11203:SF37">
    <property type="entry name" value="INTEGRATOR COMPLEX SUBUNIT 11"/>
    <property type="match status" value="1"/>
</dbReference>
<accession>A0ABU5VXQ7</accession>
<dbReference type="Pfam" id="PF07521">
    <property type="entry name" value="RMMBL"/>
    <property type="match status" value="1"/>
</dbReference>
<keyword evidence="1" id="KW-0378">Hydrolase</keyword>
<sequence>MEIEFLGAIEGVTGSMTLLSVPEGKLLIDCGMFQGEEENIKKNISPLHFNSKDIDAIILTHAHLDHSGFIPRLIKEGFRGSIYSTKPTMKLAQIIMLDSAKLIGHENNPLHSMYDLEDAVKASSFFKIKKYNEAFEVLGLQIELIPAGHILGAASVVIKGKKTIVFSGDLGRFDDPIIKEPSFCPEADMVVIESTYGGKNRSGDIEQELGRFLKLVKEGARVGIIASFAVARGQLLIAMISEYFTKYPEEKIRVVIDSPMMVSANKVYREFADSTRMPLVLNNALSEIEVIDNEREWVSLQKIDGPLVIISSSGMVSGGRIWRHLENWQRDSNAILFLPGYQGAGTAGRLLAEGKRIIFSEEGVKIHWHGEVMTSDAFSSHADQEELLYWLKDLKKETAIYLNHGEEKSKEILMKLLKEKKYTNVYIAGNEKVKLY</sequence>
<dbReference type="Gene3D" id="3.60.15.10">
    <property type="entry name" value="Ribonuclease Z/Hydroxyacylglutathione hydrolase-like"/>
    <property type="match status" value="1"/>
</dbReference>
<dbReference type="InterPro" id="IPR050698">
    <property type="entry name" value="MBL"/>
</dbReference>
<name>A0ABU5VXQ7_9BACT</name>